<feature type="compositionally biased region" description="Basic residues" evidence="1">
    <location>
        <begin position="100"/>
        <end position="112"/>
    </location>
</feature>
<evidence type="ECO:0000313" key="2">
    <source>
        <dbReference type="EMBL" id="GGJ39679.1"/>
    </source>
</evidence>
<evidence type="ECO:0000256" key="1">
    <source>
        <dbReference type="SAM" id="MobiDB-lite"/>
    </source>
</evidence>
<name>A0A917L0W3_9ACTN</name>
<reference evidence="2" key="1">
    <citation type="journal article" date="2014" name="Int. J. Syst. Evol. Microbiol.">
        <title>Complete genome sequence of Corynebacterium casei LMG S-19264T (=DSM 44701T), isolated from a smear-ripened cheese.</title>
        <authorList>
            <consortium name="US DOE Joint Genome Institute (JGI-PGF)"/>
            <person name="Walter F."/>
            <person name="Albersmeier A."/>
            <person name="Kalinowski J."/>
            <person name="Ruckert C."/>
        </authorList>
    </citation>
    <scope>NUCLEOTIDE SEQUENCE</scope>
    <source>
        <strain evidence="2">JCM 3086</strain>
    </source>
</reference>
<feature type="region of interest" description="Disordered" evidence="1">
    <location>
        <begin position="39"/>
        <end position="120"/>
    </location>
</feature>
<protein>
    <submittedName>
        <fullName evidence="2">Uncharacterized protein</fullName>
    </submittedName>
</protein>
<comment type="caution">
    <text evidence="2">The sequence shown here is derived from an EMBL/GenBank/DDBJ whole genome shotgun (WGS) entry which is preliminary data.</text>
</comment>
<feature type="compositionally biased region" description="Basic and acidic residues" evidence="1">
    <location>
        <begin position="39"/>
        <end position="51"/>
    </location>
</feature>
<proteinExistence type="predicted"/>
<evidence type="ECO:0000313" key="3">
    <source>
        <dbReference type="Proteomes" id="UP000657574"/>
    </source>
</evidence>
<dbReference type="Proteomes" id="UP000657574">
    <property type="component" value="Unassembled WGS sequence"/>
</dbReference>
<keyword evidence="3" id="KW-1185">Reference proteome</keyword>
<gene>
    <name evidence="2" type="ORF">GCM10010121_058510</name>
</gene>
<sequence length="120" mass="13053">MGRTGLGSGDVQVPLAITSILPDGSTQFLQKDCRNRLQPKHIPEPHYEPVGESRGSASKSFRSPPAAPTTAVGSGRTERYVHLTAKERIFSNPTSATFPTKRHPTQKKRRRNGGSCARGE</sequence>
<organism evidence="2 3">
    <name type="scientific">Streptomyces brasiliensis</name>
    <dbReference type="NCBI Taxonomy" id="1954"/>
    <lineage>
        <taxon>Bacteria</taxon>
        <taxon>Bacillati</taxon>
        <taxon>Actinomycetota</taxon>
        <taxon>Actinomycetes</taxon>
        <taxon>Kitasatosporales</taxon>
        <taxon>Streptomycetaceae</taxon>
        <taxon>Streptomyces</taxon>
    </lineage>
</organism>
<dbReference type="AlphaFoldDB" id="A0A917L0W3"/>
<reference evidence="2" key="2">
    <citation type="submission" date="2020-09" db="EMBL/GenBank/DDBJ databases">
        <authorList>
            <person name="Sun Q."/>
            <person name="Ohkuma M."/>
        </authorList>
    </citation>
    <scope>NUCLEOTIDE SEQUENCE</scope>
    <source>
        <strain evidence="2">JCM 3086</strain>
    </source>
</reference>
<accession>A0A917L0W3</accession>
<dbReference type="EMBL" id="BMQA01000024">
    <property type="protein sequence ID" value="GGJ39679.1"/>
    <property type="molecule type" value="Genomic_DNA"/>
</dbReference>
<feature type="compositionally biased region" description="Basic and acidic residues" evidence="1">
    <location>
        <begin position="76"/>
        <end position="89"/>
    </location>
</feature>